<gene>
    <name evidence="2" type="ORF">SAMN07250955_1209</name>
</gene>
<name>A0A212S1N5_9PROT</name>
<evidence type="ECO:0008006" key="4">
    <source>
        <dbReference type="Google" id="ProtNLM"/>
    </source>
</evidence>
<feature type="compositionally biased region" description="Polar residues" evidence="1">
    <location>
        <begin position="49"/>
        <end position="58"/>
    </location>
</feature>
<proteinExistence type="predicted"/>
<protein>
    <recommendedName>
        <fullName evidence="4">Flagellar protein FlaG</fullName>
    </recommendedName>
</protein>
<dbReference type="Proteomes" id="UP000197065">
    <property type="component" value="Unassembled WGS sequence"/>
</dbReference>
<feature type="region of interest" description="Disordered" evidence="1">
    <location>
        <begin position="21"/>
        <end position="58"/>
    </location>
</feature>
<evidence type="ECO:0000313" key="2">
    <source>
        <dbReference type="EMBL" id="SNB79045.1"/>
    </source>
</evidence>
<keyword evidence="3" id="KW-1185">Reference proteome</keyword>
<accession>A0A212S1N5</accession>
<sequence length="110" mass="11531">MTSINALAVADPVVRALPRAQDNPAALAPPTAGQIVSNSSSTDPKDQATVATQDADTRSAQTVYDAAAHHTVYRVIDRQSGDVVESVPSASLLKFYVAFHAEIEGKKPTA</sequence>
<dbReference type="SUPFAM" id="SSF160214">
    <property type="entry name" value="FlaG-like"/>
    <property type="match status" value="1"/>
</dbReference>
<evidence type="ECO:0000313" key="3">
    <source>
        <dbReference type="Proteomes" id="UP000197065"/>
    </source>
</evidence>
<organism evidence="2 3">
    <name type="scientific">Arboricoccus pini</name>
    <dbReference type="NCBI Taxonomy" id="1963835"/>
    <lineage>
        <taxon>Bacteria</taxon>
        <taxon>Pseudomonadati</taxon>
        <taxon>Pseudomonadota</taxon>
        <taxon>Alphaproteobacteria</taxon>
        <taxon>Geminicoccales</taxon>
        <taxon>Geminicoccaceae</taxon>
        <taxon>Arboricoccus</taxon>
    </lineage>
</organism>
<dbReference type="InterPro" id="IPR035924">
    <property type="entry name" value="FlaG-like_sf"/>
</dbReference>
<reference evidence="2 3" key="1">
    <citation type="submission" date="2017-06" db="EMBL/GenBank/DDBJ databases">
        <authorList>
            <person name="Kim H.J."/>
            <person name="Triplett B.A."/>
        </authorList>
    </citation>
    <scope>NUCLEOTIDE SEQUENCE [LARGE SCALE GENOMIC DNA]</scope>
    <source>
        <strain evidence="2 3">B29T1</strain>
    </source>
</reference>
<dbReference type="EMBL" id="FYEH01000020">
    <property type="protein sequence ID" value="SNB79045.1"/>
    <property type="molecule type" value="Genomic_DNA"/>
</dbReference>
<evidence type="ECO:0000256" key="1">
    <source>
        <dbReference type="SAM" id="MobiDB-lite"/>
    </source>
</evidence>
<dbReference type="AlphaFoldDB" id="A0A212S1N5"/>
<dbReference type="RefSeq" id="WP_088562971.1">
    <property type="nucleotide sequence ID" value="NZ_FYEH01000020.1"/>
</dbReference>